<name>A0A0C2J4S1_9PEZI</name>
<feature type="compositionally biased region" description="Low complexity" evidence="1">
    <location>
        <begin position="300"/>
        <end position="310"/>
    </location>
</feature>
<gene>
    <name evidence="2" type="ORF">SPBR_02766</name>
</gene>
<feature type="compositionally biased region" description="Basic residues" evidence="1">
    <location>
        <begin position="357"/>
        <end position="377"/>
    </location>
</feature>
<feature type="compositionally biased region" description="Basic and acidic residues" evidence="1">
    <location>
        <begin position="21"/>
        <end position="31"/>
    </location>
</feature>
<feature type="compositionally biased region" description="Basic residues" evidence="1">
    <location>
        <begin position="439"/>
        <end position="456"/>
    </location>
</feature>
<keyword evidence="3" id="KW-1185">Reference proteome</keyword>
<evidence type="ECO:0000313" key="3">
    <source>
        <dbReference type="Proteomes" id="UP000031575"/>
    </source>
</evidence>
<feature type="region of interest" description="Disordered" evidence="1">
    <location>
        <begin position="1"/>
        <end position="31"/>
    </location>
</feature>
<dbReference type="Proteomes" id="UP000031575">
    <property type="component" value="Unassembled WGS sequence"/>
</dbReference>
<feature type="region of interest" description="Disordered" evidence="1">
    <location>
        <begin position="166"/>
        <end position="186"/>
    </location>
</feature>
<proteinExistence type="predicted"/>
<feature type="region of interest" description="Disordered" evidence="1">
    <location>
        <begin position="83"/>
        <end position="126"/>
    </location>
</feature>
<feature type="compositionally biased region" description="Low complexity" evidence="1">
    <location>
        <begin position="341"/>
        <end position="353"/>
    </location>
</feature>
<comment type="caution">
    <text evidence="2">The sequence shown here is derived from an EMBL/GenBank/DDBJ whole genome shotgun (WGS) entry which is preliminary data.</text>
</comment>
<dbReference type="HOGENOM" id="CLU_546492_0_0_1"/>
<feature type="compositionally biased region" description="Basic residues" evidence="1">
    <location>
        <begin position="244"/>
        <end position="274"/>
    </location>
</feature>
<dbReference type="RefSeq" id="XP_040620077.1">
    <property type="nucleotide sequence ID" value="XM_040761069.1"/>
</dbReference>
<dbReference type="AlphaFoldDB" id="A0A0C2J4S1"/>
<feature type="region of interest" description="Disordered" evidence="1">
    <location>
        <begin position="333"/>
        <end position="493"/>
    </location>
</feature>
<feature type="compositionally biased region" description="Low complexity" evidence="1">
    <location>
        <begin position="378"/>
        <end position="388"/>
    </location>
</feature>
<protein>
    <submittedName>
        <fullName evidence="2">Uncharacterized protein</fullName>
    </submittedName>
</protein>
<dbReference type="VEuPathDB" id="FungiDB:SPBR_02766"/>
<organism evidence="2 3">
    <name type="scientific">Sporothrix brasiliensis 5110</name>
    <dbReference type="NCBI Taxonomy" id="1398154"/>
    <lineage>
        <taxon>Eukaryota</taxon>
        <taxon>Fungi</taxon>
        <taxon>Dikarya</taxon>
        <taxon>Ascomycota</taxon>
        <taxon>Pezizomycotina</taxon>
        <taxon>Sordariomycetes</taxon>
        <taxon>Sordariomycetidae</taxon>
        <taxon>Ophiostomatales</taxon>
        <taxon>Ophiostomataceae</taxon>
        <taxon>Sporothrix</taxon>
    </lineage>
</organism>
<dbReference type="EMBL" id="AWTV01000006">
    <property type="protein sequence ID" value="KIH92067.1"/>
    <property type="molecule type" value="Genomic_DNA"/>
</dbReference>
<reference evidence="2 3" key="1">
    <citation type="journal article" date="2014" name="BMC Genomics">
        <title>Comparative genomics of the major fungal agents of human and animal Sporotrichosis: Sporothrix schenckii and Sporothrix brasiliensis.</title>
        <authorList>
            <person name="Teixeira M.M."/>
            <person name="de Almeida L.G."/>
            <person name="Kubitschek-Barreira P."/>
            <person name="Alves F.L."/>
            <person name="Kioshima E.S."/>
            <person name="Abadio A.K."/>
            <person name="Fernandes L."/>
            <person name="Derengowski L.S."/>
            <person name="Ferreira K.S."/>
            <person name="Souza R.C."/>
            <person name="Ruiz J.C."/>
            <person name="de Andrade N.C."/>
            <person name="Paes H.C."/>
            <person name="Nicola A.M."/>
            <person name="Albuquerque P."/>
            <person name="Gerber A.L."/>
            <person name="Martins V.P."/>
            <person name="Peconick L.D."/>
            <person name="Neto A.V."/>
            <person name="Chaucanez C.B."/>
            <person name="Silva P.A."/>
            <person name="Cunha O.L."/>
            <person name="de Oliveira F.F."/>
            <person name="dos Santos T.C."/>
            <person name="Barros A.L."/>
            <person name="Soares M.A."/>
            <person name="de Oliveira L.M."/>
            <person name="Marini M.M."/>
            <person name="Villalobos-Duno H."/>
            <person name="Cunha M.M."/>
            <person name="de Hoog S."/>
            <person name="da Silveira J.F."/>
            <person name="Henrissat B."/>
            <person name="Nino-Vega G.A."/>
            <person name="Cisalpino P.S."/>
            <person name="Mora-Montes H.M."/>
            <person name="Almeida S.R."/>
            <person name="Stajich J.E."/>
            <person name="Lopes-Bezerra L.M."/>
            <person name="Vasconcelos A.T."/>
            <person name="Felipe M.S."/>
        </authorList>
    </citation>
    <scope>NUCLEOTIDE SEQUENCE [LARGE SCALE GENOMIC DNA]</scope>
    <source>
        <strain evidence="2 3">5110</strain>
    </source>
</reference>
<dbReference type="GeneID" id="63675990"/>
<evidence type="ECO:0000313" key="2">
    <source>
        <dbReference type="EMBL" id="KIH92067.1"/>
    </source>
</evidence>
<dbReference type="OrthoDB" id="10523270at2759"/>
<evidence type="ECO:0000256" key="1">
    <source>
        <dbReference type="SAM" id="MobiDB-lite"/>
    </source>
</evidence>
<feature type="compositionally biased region" description="Basic and acidic residues" evidence="1">
    <location>
        <begin position="92"/>
        <end position="101"/>
    </location>
</feature>
<feature type="region of interest" description="Disordered" evidence="1">
    <location>
        <begin position="228"/>
        <end position="286"/>
    </location>
</feature>
<sequence>MPSKRDHSRRGRSRRRSRSRSRSDTRTRGERFIDNLNAFMKSYSHEYTNGYYTGPKAYHPDYPNEPKVLSRDAPLRRKPKAIAYYNDNDDDGPQRSKDKGKGRARSPSRSDPRPRSSHGGGSYYGTGYGTGSGYGGSGGHVPPFVPGPPLSSGYVPTSVLDFQSNHLREYPPTPQNSGYEARGQSHHSIDGAAVFTAVHPDDVPGPSRGRSLGRDYTRGRYANDWLRSPSARPAFDYDRDASRNRSRGRSHRRSRLRSRHRSHHRSRHRSKRSQRPSSIYSNAPFESFGRSASCVPSYISGRSHSQPPSRSHSRGHASYGSVSYGGANVVTAVHPDDNYRSTSPSDGLAPSSSSRHDRPRRPRHRSHSTRHRHRRRQSLSGHSPVRYRSSSRCRRASPARERPPAYITVTEERYRKPRRRHSSRHYSRRSRDDESPGRHGSRYRSRHRRHRHHSPRPRSSGRYVEERYYSYSASRKSKKGSGGFRGLVKKLFK</sequence>
<feature type="compositionally biased region" description="Basic residues" evidence="1">
    <location>
        <begin position="1"/>
        <end position="20"/>
    </location>
</feature>
<feature type="compositionally biased region" description="Basic residues" evidence="1">
    <location>
        <begin position="415"/>
        <end position="428"/>
    </location>
</feature>
<accession>A0A0C2J4S1</accession>
<feature type="region of interest" description="Disordered" evidence="1">
    <location>
        <begin position="299"/>
        <end position="320"/>
    </location>
</feature>